<dbReference type="RefSeq" id="WP_251876058.1">
    <property type="nucleotide sequence ID" value="NZ_CP082275.1"/>
</dbReference>
<sequence>MFRLFRFLARAMQVERVRHDTKPNMAKRAVWEVLSVTEVRNPQKGVSLVRILYWEGIDRRIPCVYTAE</sequence>
<evidence type="ECO:0000313" key="1">
    <source>
        <dbReference type="EMBL" id="USH01636.1"/>
    </source>
</evidence>
<protein>
    <recommendedName>
        <fullName evidence="3">Transposase</fullName>
    </recommendedName>
</protein>
<dbReference type="EMBL" id="CP082275">
    <property type="protein sequence ID" value="USH01636.1"/>
    <property type="molecule type" value="Genomic_DNA"/>
</dbReference>
<reference evidence="1" key="1">
    <citation type="submission" date="2021-08" db="EMBL/GenBank/DDBJ databases">
        <authorList>
            <person name="Sakaguchi M."/>
            <person name="Kikuchi T."/>
            <person name="Urbanczyk H."/>
        </authorList>
    </citation>
    <scope>NUCLEOTIDE SEQUENCE</scope>
    <source>
        <strain evidence="1">020920N</strain>
    </source>
</reference>
<evidence type="ECO:0008006" key="3">
    <source>
        <dbReference type="Google" id="ProtNLM"/>
    </source>
</evidence>
<keyword evidence="2" id="KW-1185">Reference proteome</keyword>
<gene>
    <name evidence="1" type="ORF">K6Q96_12160</name>
</gene>
<organism evidence="1 2">
    <name type="scientific">Grimontia kaedaensis</name>
    <dbReference type="NCBI Taxonomy" id="2872157"/>
    <lineage>
        <taxon>Bacteria</taxon>
        <taxon>Pseudomonadati</taxon>
        <taxon>Pseudomonadota</taxon>
        <taxon>Gammaproteobacteria</taxon>
        <taxon>Vibrionales</taxon>
        <taxon>Vibrionaceae</taxon>
        <taxon>Grimontia</taxon>
    </lineage>
</organism>
<accession>A0ABY4WPX3</accession>
<proteinExistence type="predicted"/>
<dbReference type="Proteomes" id="UP001056255">
    <property type="component" value="Chromosome I"/>
</dbReference>
<name>A0ABY4WPX3_9GAMM</name>
<evidence type="ECO:0000313" key="2">
    <source>
        <dbReference type="Proteomes" id="UP001056255"/>
    </source>
</evidence>